<dbReference type="InterPro" id="IPR000467">
    <property type="entry name" value="G_patch_dom"/>
</dbReference>
<evidence type="ECO:0000259" key="2">
    <source>
        <dbReference type="PROSITE" id="PS50006"/>
    </source>
</evidence>
<dbReference type="SUPFAM" id="SSF49879">
    <property type="entry name" value="SMAD/FHA domain"/>
    <property type="match status" value="1"/>
</dbReference>
<feature type="domain" description="G-patch" evidence="3">
    <location>
        <begin position="314"/>
        <end position="359"/>
    </location>
</feature>
<dbReference type="PROSITE" id="PS50006">
    <property type="entry name" value="FHA_DOMAIN"/>
    <property type="match status" value="1"/>
</dbReference>
<dbReference type="OrthoDB" id="21470at2759"/>
<gene>
    <name evidence="4" type="ORF">BDP27DRAFT_1325838</name>
</gene>
<feature type="domain" description="FHA" evidence="2">
    <location>
        <begin position="95"/>
        <end position="148"/>
    </location>
</feature>
<dbReference type="Pfam" id="PF01585">
    <property type="entry name" value="G-patch"/>
    <property type="match status" value="1"/>
</dbReference>
<dbReference type="PROSITE" id="PS50174">
    <property type="entry name" value="G_PATCH"/>
    <property type="match status" value="1"/>
</dbReference>
<dbReference type="GO" id="GO:0003676">
    <property type="term" value="F:nucleic acid binding"/>
    <property type="evidence" value="ECO:0007669"/>
    <property type="project" value="InterPro"/>
</dbReference>
<dbReference type="Proteomes" id="UP000772434">
    <property type="component" value="Unassembled WGS sequence"/>
</dbReference>
<keyword evidence="5" id="KW-1185">Reference proteome</keyword>
<dbReference type="Gene3D" id="2.60.200.20">
    <property type="match status" value="1"/>
</dbReference>
<evidence type="ECO:0000313" key="4">
    <source>
        <dbReference type="EMBL" id="KAF9069229.1"/>
    </source>
</evidence>
<protein>
    <recommendedName>
        <fullName evidence="6">Angiogenic factor with G patch and FHA domains 1</fullName>
    </recommendedName>
</protein>
<feature type="compositionally biased region" description="Low complexity" evidence="1">
    <location>
        <begin position="282"/>
        <end position="295"/>
    </location>
</feature>
<evidence type="ECO:0000313" key="5">
    <source>
        <dbReference type="Proteomes" id="UP000772434"/>
    </source>
</evidence>
<sequence length="359" mass="39870">MEDGEIPFNPFQAISSSQHRRKSHGPLENESYAHNPSYEWPWDNATPVLDDIWHTKNPGTLRSDSPETWLRLLVINSRALPPKARIAVIDEYPEVQLGRDNSTSGTVPRIRLKEMEVSKLHATVYWDQAWKIVDMGSKHGTYLRSTTGNSQAAETNLRLSIPKTASKPKQLHHLDQLTLGTTIFVVHIHENRLPCEECSPQTGEEIPLFADSKRKRSHLNVEVDLRSHIRDSKVALSQLKRDLMSRHSSNSDLVAGANQYVDRSARRRAMYRPSPFDAPGVSSASHLSSTNSAQSESSHLIPEPISQPAVPVPTSSIGHKLLVKQGWHPGTGLGLAGGGPVEPLQLKFSIDRSGLGSRR</sequence>
<dbReference type="InterPro" id="IPR000253">
    <property type="entry name" value="FHA_dom"/>
</dbReference>
<evidence type="ECO:0008006" key="6">
    <source>
        <dbReference type="Google" id="ProtNLM"/>
    </source>
</evidence>
<dbReference type="AlphaFoldDB" id="A0A9P5U7X1"/>
<reference evidence="4" key="1">
    <citation type="submission" date="2020-11" db="EMBL/GenBank/DDBJ databases">
        <authorList>
            <consortium name="DOE Joint Genome Institute"/>
            <person name="Ahrendt S."/>
            <person name="Riley R."/>
            <person name="Andreopoulos W."/>
            <person name="Labutti K."/>
            <person name="Pangilinan J."/>
            <person name="Ruiz-Duenas F.J."/>
            <person name="Barrasa J.M."/>
            <person name="Sanchez-Garcia M."/>
            <person name="Camarero S."/>
            <person name="Miyauchi S."/>
            <person name="Serrano A."/>
            <person name="Linde D."/>
            <person name="Babiker R."/>
            <person name="Drula E."/>
            <person name="Ayuso-Fernandez I."/>
            <person name="Pacheco R."/>
            <person name="Padilla G."/>
            <person name="Ferreira P."/>
            <person name="Barriuso J."/>
            <person name="Kellner H."/>
            <person name="Castanera R."/>
            <person name="Alfaro M."/>
            <person name="Ramirez L."/>
            <person name="Pisabarro A.G."/>
            <person name="Kuo A."/>
            <person name="Tritt A."/>
            <person name="Lipzen A."/>
            <person name="He G."/>
            <person name="Yan M."/>
            <person name="Ng V."/>
            <person name="Cullen D."/>
            <person name="Martin F."/>
            <person name="Rosso M.-N."/>
            <person name="Henrissat B."/>
            <person name="Hibbett D."/>
            <person name="Martinez A.T."/>
            <person name="Grigoriev I.V."/>
        </authorList>
    </citation>
    <scope>NUCLEOTIDE SEQUENCE</scope>
    <source>
        <strain evidence="4">AH 40177</strain>
    </source>
</reference>
<evidence type="ECO:0000259" key="3">
    <source>
        <dbReference type="PROSITE" id="PS50174"/>
    </source>
</evidence>
<comment type="caution">
    <text evidence="4">The sequence shown here is derived from an EMBL/GenBank/DDBJ whole genome shotgun (WGS) entry which is preliminary data.</text>
</comment>
<organism evidence="4 5">
    <name type="scientific">Rhodocollybia butyracea</name>
    <dbReference type="NCBI Taxonomy" id="206335"/>
    <lineage>
        <taxon>Eukaryota</taxon>
        <taxon>Fungi</taxon>
        <taxon>Dikarya</taxon>
        <taxon>Basidiomycota</taxon>
        <taxon>Agaricomycotina</taxon>
        <taxon>Agaricomycetes</taxon>
        <taxon>Agaricomycetidae</taxon>
        <taxon>Agaricales</taxon>
        <taxon>Marasmiineae</taxon>
        <taxon>Omphalotaceae</taxon>
        <taxon>Rhodocollybia</taxon>
    </lineage>
</organism>
<proteinExistence type="predicted"/>
<dbReference type="InterPro" id="IPR053027">
    <property type="entry name" value="AGGF1"/>
</dbReference>
<dbReference type="PANTHER" id="PTHR23106">
    <property type="entry name" value="ANGIOGENIC FACTOR WITH G PATCH AND FHA DOMAINS 1"/>
    <property type="match status" value="1"/>
</dbReference>
<dbReference type="PANTHER" id="PTHR23106:SF24">
    <property type="entry name" value="ANGIOGENIC FACTOR WITH G PATCH AND FHA DOMAINS 1"/>
    <property type="match status" value="1"/>
</dbReference>
<evidence type="ECO:0000256" key="1">
    <source>
        <dbReference type="SAM" id="MobiDB-lite"/>
    </source>
</evidence>
<dbReference type="Pfam" id="PF00498">
    <property type="entry name" value="FHA"/>
    <property type="match status" value="1"/>
</dbReference>
<feature type="region of interest" description="Disordered" evidence="1">
    <location>
        <begin position="272"/>
        <end position="312"/>
    </location>
</feature>
<dbReference type="SMART" id="SM00443">
    <property type="entry name" value="G_patch"/>
    <property type="match status" value="1"/>
</dbReference>
<dbReference type="EMBL" id="JADNRY010000053">
    <property type="protein sequence ID" value="KAF9069229.1"/>
    <property type="molecule type" value="Genomic_DNA"/>
</dbReference>
<dbReference type="InterPro" id="IPR008984">
    <property type="entry name" value="SMAD_FHA_dom_sf"/>
</dbReference>
<accession>A0A9P5U7X1</accession>
<feature type="region of interest" description="Disordered" evidence="1">
    <location>
        <begin position="1"/>
        <end position="30"/>
    </location>
</feature>
<name>A0A9P5U7X1_9AGAR</name>